<gene>
    <name evidence="2" type="ORF">QFZ22_003893</name>
</gene>
<dbReference type="RefSeq" id="WP_306976831.1">
    <property type="nucleotide sequence ID" value="NZ_JAUSZV010000005.1"/>
</dbReference>
<dbReference type="Gene3D" id="1.10.510.10">
    <property type="entry name" value="Transferase(Phosphotransferase) domain 1"/>
    <property type="match status" value="1"/>
</dbReference>
<name>A0AAW8FEI6_9ACTN</name>
<accession>A0AAW8FEI6</accession>
<evidence type="ECO:0008006" key="4">
    <source>
        <dbReference type="Google" id="ProtNLM"/>
    </source>
</evidence>
<dbReference type="SUPFAM" id="SSF56112">
    <property type="entry name" value="Protein kinase-like (PK-like)"/>
    <property type="match status" value="1"/>
</dbReference>
<protein>
    <recommendedName>
        <fullName evidence="4">Protein kinase domain-containing protein</fullName>
    </recommendedName>
</protein>
<feature type="region of interest" description="Disordered" evidence="1">
    <location>
        <begin position="78"/>
        <end position="103"/>
    </location>
</feature>
<dbReference type="AlphaFoldDB" id="A0AAW8FEI6"/>
<evidence type="ECO:0000313" key="2">
    <source>
        <dbReference type="EMBL" id="MDQ0907908.1"/>
    </source>
</evidence>
<dbReference type="InterPro" id="IPR011990">
    <property type="entry name" value="TPR-like_helical_dom_sf"/>
</dbReference>
<evidence type="ECO:0000313" key="3">
    <source>
        <dbReference type="Proteomes" id="UP001234216"/>
    </source>
</evidence>
<proteinExistence type="predicted"/>
<organism evidence="2 3">
    <name type="scientific">Streptomyces canus</name>
    <dbReference type="NCBI Taxonomy" id="58343"/>
    <lineage>
        <taxon>Bacteria</taxon>
        <taxon>Bacillati</taxon>
        <taxon>Actinomycetota</taxon>
        <taxon>Actinomycetes</taxon>
        <taxon>Kitasatosporales</taxon>
        <taxon>Streptomycetaceae</taxon>
        <taxon>Streptomyces</taxon>
        <taxon>Streptomyces aurantiacus group</taxon>
    </lineage>
</organism>
<dbReference type="Proteomes" id="UP001234216">
    <property type="component" value="Unassembled WGS sequence"/>
</dbReference>
<sequence>MMYEMVTGWPPFGDTRADPVALAQAHQNKAPTPPRARVAGVPATLEKLIMALLAKDPEHRPHNASAVVRVIKEVEQDLDASGPERRADGPSQGPGAPMSDNGFADQLSAAELAVRQLVWKHGQDHALVITARMELADLTGHSGDVRGAAELYDRLGRDCSAWFGPGHSRTLDAFEGMARWVSA</sequence>
<reference evidence="2" key="1">
    <citation type="submission" date="2023-07" db="EMBL/GenBank/DDBJ databases">
        <title>Comparative genomics of wheat-associated soil bacteria to identify genetic determinants of phenazine resistance.</title>
        <authorList>
            <person name="Mouncey N."/>
        </authorList>
    </citation>
    <scope>NUCLEOTIDE SEQUENCE</scope>
    <source>
        <strain evidence="2">V4I22</strain>
    </source>
</reference>
<dbReference type="EMBL" id="JAUSZV010000005">
    <property type="protein sequence ID" value="MDQ0907908.1"/>
    <property type="molecule type" value="Genomic_DNA"/>
</dbReference>
<dbReference type="Gene3D" id="1.25.40.10">
    <property type="entry name" value="Tetratricopeptide repeat domain"/>
    <property type="match status" value="1"/>
</dbReference>
<comment type="caution">
    <text evidence="2">The sequence shown here is derived from an EMBL/GenBank/DDBJ whole genome shotgun (WGS) entry which is preliminary data.</text>
</comment>
<dbReference type="InterPro" id="IPR011009">
    <property type="entry name" value="Kinase-like_dom_sf"/>
</dbReference>
<evidence type="ECO:0000256" key="1">
    <source>
        <dbReference type="SAM" id="MobiDB-lite"/>
    </source>
</evidence>